<proteinExistence type="predicted"/>
<organism evidence="1">
    <name type="scientific">sediment metagenome</name>
    <dbReference type="NCBI Taxonomy" id="749907"/>
    <lineage>
        <taxon>unclassified sequences</taxon>
        <taxon>metagenomes</taxon>
        <taxon>ecological metagenomes</taxon>
    </lineage>
</organism>
<accession>D9PKP3</accession>
<evidence type="ECO:0000313" key="1">
    <source>
        <dbReference type="EMBL" id="EFK95872.1"/>
    </source>
</evidence>
<dbReference type="EMBL" id="ADZX01000632">
    <property type="protein sequence ID" value="EFK95872.1"/>
    <property type="molecule type" value="Genomic_DNA"/>
</dbReference>
<reference evidence="1" key="1">
    <citation type="submission" date="2010-07" db="EMBL/GenBank/DDBJ databases">
        <authorList>
            <consortium name="CONSOLIDER consortium CSD2007-00005"/>
            <person name="Guazzaroni M.-E."/>
            <person name="Richter M."/>
            <person name="Garcia-Salamanca A."/>
            <person name="Yarza P."/>
            <person name="Ferrer M."/>
        </authorList>
    </citation>
    <scope>NUCLEOTIDE SEQUENCE</scope>
</reference>
<reference evidence="1" key="2">
    <citation type="journal article" date="2011" name="Microb. Ecol.">
        <title>Taxonomic and Functional Metagenomic Profiling of the Microbial Community in the Anoxic Sediment of a Sub-saline Shallow Lake (Laguna de Carrizo, Central Spain).</title>
        <authorList>
            <person name="Ferrer M."/>
            <person name="Guazzaroni M.E."/>
            <person name="Richter M."/>
            <person name="Garcia-Salamanca A."/>
            <person name="Yarza P."/>
            <person name="Suarez-Suarez A."/>
            <person name="Solano J."/>
            <person name="Alcaide M."/>
            <person name="van Dillewijn P."/>
            <person name="Molina-Henares M.A."/>
            <person name="Lopez-Cortes N."/>
            <person name="Al-Ramahi Y."/>
            <person name="Guerrero C."/>
            <person name="Acosta A."/>
            <person name="de Eugenio L.I."/>
            <person name="Martinez V."/>
            <person name="Marques S."/>
            <person name="Rojo F."/>
            <person name="Santero E."/>
            <person name="Genilloud O."/>
            <person name="Perez-Perez J."/>
            <person name="Rossello-Mora R."/>
            <person name="Ramos J.L."/>
        </authorList>
    </citation>
    <scope>NUCLEOTIDE SEQUENCE</scope>
</reference>
<protein>
    <submittedName>
        <fullName evidence="1">Uncharacterized protein</fullName>
    </submittedName>
</protein>
<sequence>MLVLKNTGSMWSKSLSERMRSISTEPTMPRQPTNPVSLIVVALSEKCLETLVSPGRFAGG</sequence>
<dbReference type="AlphaFoldDB" id="D9PKP3"/>
<gene>
    <name evidence="1" type="ORF">LDC_2112</name>
</gene>
<comment type="caution">
    <text evidence="1">The sequence shown here is derived from an EMBL/GenBank/DDBJ whole genome shotgun (WGS) entry which is preliminary data.</text>
</comment>
<name>D9PKP3_9ZZZZ</name>